<dbReference type="EMBL" id="JAFKCV010000399">
    <property type="protein sequence ID" value="MBN7828117.1"/>
    <property type="molecule type" value="Genomic_DNA"/>
</dbReference>
<accession>A0A939DTP5</accession>
<dbReference type="AlphaFoldDB" id="A0A939DTP5"/>
<keyword evidence="1" id="KW-0812">Transmembrane</keyword>
<reference evidence="3" key="1">
    <citation type="submission" date="2021-03" db="EMBL/GenBank/DDBJ databases">
        <title>novel species isolated from a fishpond in China.</title>
        <authorList>
            <person name="Lu H."/>
            <person name="Cai Z."/>
        </authorList>
    </citation>
    <scope>NUCLEOTIDE SEQUENCE</scope>
    <source>
        <strain evidence="3">JCM 30855</strain>
    </source>
</reference>
<evidence type="ECO:0000259" key="2">
    <source>
        <dbReference type="Pfam" id="PF09925"/>
    </source>
</evidence>
<feature type="non-terminal residue" evidence="3">
    <location>
        <position position="67"/>
    </location>
</feature>
<organism evidence="3 4">
    <name type="scientific">Bowmanella dokdonensis</name>
    <dbReference type="NCBI Taxonomy" id="751969"/>
    <lineage>
        <taxon>Bacteria</taxon>
        <taxon>Pseudomonadati</taxon>
        <taxon>Pseudomonadota</taxon>
        <taxon>Gammaproteobacteria</taxon>
        <taxon>Alteromonadales</taxon>
        <taxon>Alteromonadaceae</taxon>
        <taxon>Bowmanella</taxon>
    </lineage>
</organism>
<dbReference type="InterPro" id="IPR018677">
    <property type="entry name" value="DUF2157"/>
</dbReference>
<keyword evidence="1" id="KW-1133">Transmembrane helix</keyword>
<gene>
    <name evidence="3" type="ORF">J0A66_23060</name>
</gene>
<evidence type="ECO:0000313" key="3">
    <source>
        <dbReference type="EMBL" id="MBN7828117.1"/>
    </source>
</evidence>
<comment type="caution">
    <text evidence="3">The sequence shown here is derived from an EMBL/GenBank/DDBJ whole genome shotgun (WGS) entry which is preliminary data.</text>
</comment>
<feature type="transmembrane region" description="Helical" evidence="1">
    <location>
        <begin position="45"/>
        <end position="65"/>
    </location>
</feature>
<dbReference type="Pfam" id="PF09925">
    <property type="entry name" value="DUF2157"/>
    <property type="match status" value="1"/>
</dbReference>
<feature type="domain" description="DUF2157" evidence="2">
    <location>
        <begin position="15"/>
        <end position="67"/>
    </location>
</feature>
<name>A0A939DTP5_9ALTE</name>
<keyword evidence="1" id="KW-0472">Membrane</keyword>
<keyword evidence="4" id="KW-1185">Reference proteome</keyword>
<proteinExistence type="predicted"/>
<evidence type="ECO:0000313" key="4">
    <source>
        <dbReference type="Proteomes" id="UP000664654"/>
    </source>
</evidence>
<dbReference type="Proteomes" id="UP000664654">
    <property type="component" value="Unassembled WGS sequence"/>
</dbReference>
<dbReference type="RefSeq" id="WP_206576101.1">
    <property type="nucleotide sequence ID" value="NZ_JAFKCV010000399.1"/>
</dbReference>
<protein>
    <submittedName>
        <fullName evidence="3">DUF2157 domain-containing protein</fullName>
    </submittedName>
</protein>
<sequence length="67" mass="7769">MKNAHLRWLQQQAAEWRGKGIISEQQHQAILALYPEPANNNWGQWLIYAFAAVILGLGIVLFFAYNW</sequence>
<evidence type="ECO:0000256" key="1">
    <source>
        <dbReference type="SAM" id="Phobius"/>
    </source>
</evidence>